<evidence type="ECO:0000256" key="6">
    <source>
        <dbReference type="ARBA" id="ARBA00023049"/>
    </source>
</evidence>
<dbReference type="GO" id="GO:0008270">
    <property type="term" value="F:zinc ion binding"/>
    <property type="evidence" value="ECO:0007669"/>
    <property type="project" value="InterPro"/>
</dbReference>
<dbReference type="AlphaFoldDB" id="A0AB73TA07"/>
<dbReference type="Proteomes" id="UP000245412">
    <property type="component" value="Unassembled WGS sequence"/>
</dbReference>
<comment type="cofactor">
    <cofactor evidence="1">
        <name>Zn(2+)</name>
        <dbReference type="ChEBI" id="CHEBI:29105"/>
    </cofactor>
</comment>
<keyword evidence="3" id="KW-0645">Protease</keyword>
<evidence type="ECO:0000259" key="8">
    <source>
        <dbReference type="PROSITE" id="PS52035"/>
    </source>
</evidence>
<comment type="caution">
    <text evidence="7">Lacks conserved residue(s) required for the propagation of feature annotation.</text>
</comment>
<comment type="caution">
    <text evidence="9">The sequence shown here is derived from an EMBL/GenBank/DDBJ whole genome shotgun (WGS) entry which is preliminary data.</text>
</comment>
<evidence type="ECO:0000313" key="9">
    <source>
        <dbReference type="EMBL" id="PWJ79058.1"/>
    </source>
</evidence>
<dbReference type="SMART" id="SM00631">
    <property type="entry name" value="Zn_pept"/>
    <property type="match status" value="1"/>
</dbReference>
<dbReference type="Gene3D" id="3.40.630.10">
    <property type="entry name" value="Zn peptidases"/>
    <property type="match status" value="1"/>
</dbReference>
<dbReference type="RefSeq" id="WP_109624483.1">
    <property type="nucleotide sequence ID" value="NZ_JANKBI010000001.1"/>
</dbReference>
<evidence type="ECO:0000313" key="10">
    <source>
        <dbReference type="Proteomes" id="UP000245412"/>
    </source>
</evidence>
<dbReference type="GO" id="GO:0004181">
    <property type="term" value="F:metallocarboxypeptidase activity"/>
    <property type="evidence" value="ECO:0007669"/>
    <property type="project" value="InterPro"/>
</dbReference>
<evidence type="ECO:0000256" key="2">
    <source>
        <dbReference type="ARBA" id="ARBA00005988"/>
    </source>
</evidence>
<evidence type="ECO:0000256" key="5">
    <source>
        <dbReference type="ARBA" id="ARBA00022833"/>
    </source>
</evidence>
<keyword evidence="10" id="KW-1185">Reference proteome</keyword>
<reference evidence="9 10" key="1">
    <citation type="submission" date="2018-05" db="EMBL/GenBank/DDBJ databases">
        <authorList>
            <person name="Goeker M."/>
            <person name="Huntemann M."/>
            <person name="Clum A."/>
            <person name="Pillay M."/>
            <person name="Palaniappan K."/>
            <person name="Varghese N."/>
            <person name="Mikhailova N."/>
            <person name="Stamatis D."/>
            <person name="Reddy T."/>
            <person name="Daum C."/>
            <person name="Shapiro N."/>
            <person name="Ivanova N."/>
            <person name="Kyrpides N."/>
            <person name="Woyke T."/>
        </authorList>
    </citation>
    <scope>NUCLEOTIDE SEQUENCE [LARGE SCALE GENOMIC DNA]</scope>
    <source>
        <strain evidence="9 10">DSM 26524</strain>
    </source>
</reference>
<dbReference type="GO" id="GO:0006508">
    <property type="term" value="P:proteolysis"/>
    <property type="evidence" value="ECO:0007669"/>
    <property type="project" value="UniProtKB-KW"/>
</dbReference>
<keyword evidence="4" id="KW-0378">Hydrolase</keyword>
<dbReference type="EMBL" id="QGGY01000001">
    <property type="protein sequence ID" value="PWJ79058.1"/>
    <property type="molecule type" value="Genomic_DNA"/>
</dbReference>
<keyword evidence="6" id="KW-0482">Metalloprotease</keyword>
<dbReference type="PANTHER" id="PTHR11705">
    <property type="entry name" value="PROTEASE FAMILY M14 CARBOXYPEPTIDASE A,B"/>
    <property type="match status" value="1"/>
</dbReference>
<organism evidence="9 10">
    <name type="scientific">Murimonas intestini</name>
    <dbReference type="NCBI Taxonomy" id="1337051"/>
    <lineage>
        <taxon>Bacteria</taxon>
        <taxon>Bacillati</taxon>
        <taxon>Bacillota</taxon>
        <taxon>Clostridia</taxon>
        <taxon>Lachnospirales</taxon>
        <taxon>Lachnospiraceae</taxon>
        <taxon>Murimonas</taxon>
    </lineage>
</organism>
<evidence type="ECO:0000256" key="1">
    <source>
        <dbReference type="ARBA" id="ARBA00001947"/>
    </source>
</evidence>
<protein>
    <submittedName>
        <fullName evidence="9">G-D-glutamyl-meso-diaminopimelate peptidase</fullName>
    </submittedName>
</protein>
<gene>
    <name evidence="9" type="ORF">C7383_101435</name>
</gene>
<dbReference type="InterPro" id="IPR000834">
    <property type="entry name" value="Peptidase_M14"/>
</dbReference>
<dbReference type="PROSITE" id="PS52035">
    <property type="entry name" value="PEPTIDASE_M14"/>
    <property type="match status" value="1"/>
</dbReference>
<proteinExistence type="inferred from homology"/>
<evidence type="ECO:0000256" key="3">
    <source>
        <dbReference type="ARBA" id="ARBA00022670"/>
    </source>
</evidence>
<comment type="similarity">
    <text evidence="2 7">Belongs to the peptidase M14 family.</text>
</comment>
<evidence type="ECO:0000256" key="4">
    <source>
        <dbReference type="ARBA" id="ARBA00022801"/>
    </source>
</evidence>
<dbReference type="PANTHER" id="PTHR11705:SF143">
    <property type="entry name" value="SLL0236 PROTEIN"/>
    <property type="match status" value="1"/>
</dbReference>
<dbReference type="SUPFAM" id="SSF53187">
    <property type="entry name" value="Zn-dependent exopeptidases"/>
    <property type="match status" value="1"/>
</dbReference>
<feature type="domain" description="Peptidase M14" evidence="8">
    <location>
        <begin position="6"/>
        <end position="297"/>
    </location>
</feature>
<dbReference type="GO" id="GO:0005615">
    <property type="term" value="C:extracellular space"/>
    <property type="evidence" value="ECO:0007669"/>
    <property type="project" value="TreeGrafter"/>
</dbReference>
<accession>A0AB73TA07</accession>
<sequence length="297" mass="33838">MIDLSKKYTYDELKNAAMVLVGQYPDLLHLHILGMSHDGRDIFGLRLGSAGKCLICTAGIHGRESTNPVLLLKMAEDYARSAAKGQALFDQYSIYFLPVMNPDGYEIARAGFYTIRNPILRHTLLMKDMPWEMWKYNARAVDVNRNFPCASFMPVKGMYVPASENETKILISLFKKEADSVGYLDFHSRGRIIYYYRSAMPVSYNEKGKQMAEKLKSLASYDLGGRQDEMETKSDGGNSVQYYSEKCGKLAITIETVDDDASFPLDIRYQQEVYREISEIPSGFLREYDCNFFGHSL</sequence>
<dbReference type="Pfam" id="PF00246">
    <property type="entry name" value="Peptidase_M14"/>
    <property type="match status" value="1"/>
</dbReference>
<keyword evidence="5" id="KW-0862">Zinc</keyword>
<evidence type="ECO:0000256" key="7">
    <source>
        <dbReference type="PROSITE-ProRule" id="PRU01379"/>
    </source>
</evidence>
<name>A0AB73TA07_9FIRM</name>